<organism evidence="2 3">
    <name type="scientific">Ephemerocybe angulata</name>
    <dbReference type="NCBI Taxonomy" id="980116"/>
    <lineage>
        <taxon>Eukaryota</taxon>
        <taxon>Fungi</taxon>
        <taxon>Dikarya</taxon>
        <taxon>Basidiomycota</taxon>
        <taxon>Agaricomycotina</taxon>
        <taxon>Agaricomycetes</taxon>
        <taxon>Agaricomycetidae</taxon>
        <taxon>Agaricales</taxon>
        <taxon>Agaricineae</taxon>
        <taxon>Psathyrellaceae</taxon>
        <taxon>Ephemerocybe</taxon>
    </lineage>
</organism>
<feature type="transmembrane region" description="Helical" evidence="1">
    <location>
        <begin position="95"/>
        <end position="115"/>
    </location>
</feature>
<proteinExistence type="predicted"/>
<reference evidence="2 3" key="1">
    <citation type="submission" date="2020-07" db="EMBL/GenBank/DDBJ databases">
        <title>Comparative genomics of pyrophilous fungi reveals a link between fire events and developmental genes.</title>
        <authorList>
            <consortium name="DOE Joint Genome Institute"/>
            <person name="Steindorff A.S."/>
            <person name="Carver A."/>
            <person name="Calhoun S."/>
            <person name="Stillman K."/>
            <person name="Liu H."/>
            <person name="Lipzen A."/>
            <person name="Pangilinan J."/>
            <person name="Labutti K."/>
            <person name="Bruns T.D."/>
            <person name="Grigoriev I.V."/>
        </authorList>
    </citation>
    <scope>NUCLEOTIDE SEQUENCE [LARGE SCALE GENOMIC DNA]</scope>
    <source>
        <strain evidence="2 3">CBS 144469</strain>
    </source>
</reference>
<protein>
    <submittedName>
        <fullName evidence="2">Uncharacterized protein</fullName>
    </submittedName>
</protein>
<name>A0A8H6M1H1_9AGAR</name>
<accession>A0A8H6M1H1</accession>
<dbReference type="AlphaFoldDB" id="A0A8H6M1H1"/>
<keyword evidence="3" id="KW-1185">Reference proteome</keyword>
<evidence type="ECO:0000313" key="2">
    <source>
        <dbReference type="EMBL" id="KAF6750920.1"/>
    </source>
</evidence>
<keyword evidence="1" id="KW-0812">Transmembrane</keyword>
<gene>
    <name evidence="2" type="ORF">DFP72DRAFT_501667</name>
</gene>
<feature type="transmembrane region" description="Helical" evidence="1">
    <location>
        <begin position="69"/>
        <end position="89"/>
    </location>
</feature>
<dbReference type="Proteomes" id="UP000521943">
    <property type="component" value="Unassembled WGS sequence"/>
</dbReference>
<keyword evidence="1" id="KW-0472">Membrane</keyword>
<dbReference type="EMBL" id="JACGCI010000053">
    <property type="protein sequence ID" value="KAF6750920.1"/>
    <property type="molecule type" value="Genomic_DNA"/>
</dbReference>
<sequence>MDTFINSDGDPTQLVSTPLPLRHGSIVIITSWVLLSLLFGSPVFLVRRHSRASTITVVRFFVLSFSHRFLVRPVLAGSVCWTSAAIPVVKFSELWVRFCIWELAVCWYGWVLFVARSSTCTPRARTDRRRRPPHDLLRMEAAPTPAAGAASD</sequence>
<evidence type="ECO:0000256" key="1">
    <source>
        <dbReference type="SAM" id="Phobius"/>
    </source>
</evidence>
<evidence type="ECO:0000313" key="3">
    <source>
        <dbReference type="Proteomes" id="UP000521943"/>
    </source>
</evidence>
<keyword evidence="1" id="KW-1133">Transmembrane helix</keyword>
<comment type="caution">
    <text evidence="2">The sequence shown here is derived from an EMBL/GenBank/DDBJ whole genome shotgun (WGS) entry which is preliminary data.</text>
</comment>
<feature type="transmembrane region" description="Helical" evidence="1">
    <location>
        <begin position="26"/>
        <end position="46"/>
    </location>
</feature>